<protein>
    <recommendedName>
        <fullName evidence="4 5">Peptide chain release factor 2</fullName>
        <shortName evidence="4">RF-2</shortName>
    </recommendedName>
</protein>
<dbReference type="Pfam" id="PF03462">
    <property type="entry name" value="PCRF"/>
    <property type="match status" value="1"/>
</dbReference>
<dbReference type="SUPFAM" id="SSF75620">
    <property type="entry name" value="Release factor"/>
    <property type="match status" value="1"/>
</dbReference>
<proteinExistence type="inferred from homology"/>
<gene>
    <name evidence="4" type="primary">prfB</name>
    <name evidence="8" type="ORF">A3D45_00660</name>
</gene>
<dbReference type="InterPro" id="IPR045853">
    <property type="entry name" value="Pep_chain_release_fac_I_sf"/>
</dbReference>
<keyword evidence="2 4" id="KW-0488">Methylation</keyword>
<evidence type="ECO:0000313" key="8">
    <source>
        <dbReference type="EMBL" id="OGF22626.1"/>
    </source>
</evidence>
<evidence type="ECO:0000256" key="6">
    <source>
        <dbReference type="SAM" id="Coils"/>
    </source>
</evidence>
<keyword evidence="6" id="KW-0175">Coiled coil</keyword>
<organism evidence="8 9">
    <name type="scientific">Candidatus Falkowbacteria bacterium RIFCSPHIGHO2_02_FULL_42_9</name>
    <dbReference type="NCBI Taxonomy" id="1797986"/>
    <lineage>
        <taxon>Bacteria</taxon>
        <taxon>Candidatus Falkowiibacteriota</taxon>
    </lineage>
</organism>
<feature type="coiled-coil region" evidence="6">
    <location>
        <begin position="41"/>
        <end position="90"/>
    </location>
</feature>
<evidence type="ECO:0000256" key="5">
    <source>
        <dbReference type="NCBIfam" id="TIGR00020"/>
    </source>
</evidence>
<dbReference type="InterPro" id="IPR004374">
    <property type="entry name" value="PrfB"/>
</dbReference>
<dbReference type="GO" id="GO:0005737">
    <property type="term" value="C:cytoplasm"/>
    <property type="evidence" value="ECO:0007669"/>
    <property type="project" value="UniProtKB-SubCell"/>
</dbReference>
<comment type="function">
    <text evidence="4">Peptide chain release factor 2 directs the termination of translation in response to the peptide chain termination codons UGA and UAA.</text>
</comment>
<sequence length="353" mass="40443">MLGGCFDLDRQKEKVNELKVEMSKPNFWQNQERAVAVSRSAENQEKEIVEWENLKKEITDLEQFVAEAAREQYLSIADEASKKHDELKQRYEKLEFFVLFAGKYDRSNAIISLHAGTGGVDAQDWAQILERMFLRFAEKKGWPVELADRNLGNEAGIKSASYRIVGSWAYGYLKSESGVHRLVRISPFDAEQMRHTSFALVEVIPELPETENIVLQDSDLAISTFRSSGAGGQNVNKVETAVRVLHKPSGLIVACQTQRSQHQNKETALRILKAKLFKLEEDKKDSEEKNLRGAAQKAEWGKQIRSYVKEPYQLVKDHRTEYETSNIQSVLDGELDGFMEAYLRKLRNKKEKL</sequence>
<keyword evidence="4" id="KW-0963">Cytoplasm</keyword>
<dbReference type="Pfam" id="PF00472">
    <property type="entry name" value="RF-1"/>
    <property type="match status" value="1"/>
</dbReference>
<dbReference type="InterPro" id="IPR000352">
    <property type="entry name" value="Pep_chain_release_fac_I"/>
</dbReference>
<comment type="similarity">
    <text evidence="1 4">Belongs to the prokaryotic/mitochondrial release factor family.</text>
</comment>
<reference evidence="8 9" key="1">
    <citation type="journal article" date="2016" name="Nat. Commun.">
        <title>Thousands of microbial genomes shed light on interconnected biogeochemical processes in an aquifer system.</title>
        <authorList>
            <person name="Anantharaman K."/>
            <person name="Brown C.T."/>
            <person name="Hug L.A."/>
            <person name="Sharon I."/>
            <person name="Castelle C.J."/>
            <person name="Probst A.J."/>
            <person name="Thomas B.C."/>
            <person name="Singh A."/>
            <person name="Wilkins M.J."/>
            <person name="Karaoz U."/>
            <person name="Brodie E.L."/>
            <person name="Williams K.H."/>
            <person name="Hubbard S.S."/>
            <person name="Banfield J.F."/>
        </authorList>
    </citation>
    <scope>NUCLEOTIDE SEQUENCE [LARGE SCALE GENOMIC DNA]</scope>
</reference>
<feature type="domain" description="Prokaryotic-type class I peptide chain release factors" evidence="7">
    <location>
        <begin position="226"/>
        <end position="242"/>
    </location>
</feature>
<dbReference type="Gene3D" id="3.30.70.1660">
    <property type="match status" value="1"/>
</dbReference>
<evidence type="ECO:0000259" key="7">
    <source>
        <dbReference type="PROSITE" id="PS00745"/>
    </source>
</evidence>
<dbReference type="HAMAP" id="MF_00094">
    <property type="entry name" value="Rel_fac_2"/>
    <property type="match status" value="1"/>
</dbReference>
<accession>A0A1F5S7P3</accession>
<dbReference type="Gene3D" id="1.20.58.410">
    <property type="entry name" value="Release factor"/>
    <property type="match status" value="1"/>
</dbReference>
<comment type="PTM">
    <text evidence="4">Methylated by PrmC. Methylation increases the termination efficiency of RF2.</text>
</comment>
<evidence type="ECO:0000256" key="3">
    <source>
        <dbReference type="ARBA" id="ARBA00022917"/>
    </source>
</evidence>
<dbReference type="Gene3D" id="3.30.160.20">
    <property type="match status" value="1"/>
</dbReference>
<evidence type="ECO:0000256" key="4">
    <source>
        <dbReference type="HAMAP-Rule" id="MF_00094"/>
    </source>
</evidence>
<dbReference type="PANTHER" id="PTHR43116">
    <property type="entry name" value="PEPTIDE CHAIN RELEASE FACTOR 2"/>
    <property type="match status" value="1"/>
</dbReference>
<evidence type="ECO:0000313" key="9">
    <source>
        <dbReference type="Proteomes" id="UP000176877"/>
    </source>
</evidence>
<dbReference type="NCBIfam" id="TIGR00020">
    <property type="entry name" value="prfB"/>
    <property type="match status" value="1"/>
</dbReference>
<dbReference type="AlphaFoldDB" id="A0A1F5S7P3"/>
<name>A0A1F5S7P3_9BACT</name>
<dbReference type="PROSITE" id="PS00745">
    <property type="entry name" value="RF_PROK_I"/>
    <property type="match status" value="1"/>
</dbReference>
<keyword evidence="3 4" id="KW-0648">Protein biosynthesis</keyword>
<evidence type="ECO:0000256" key="1">
    <source>
        <dbReference type="ARBA" id="ARBA00010835"/>
    </source>
</evidence>
<comment type="subcellular location">
    <subcellularLocation>
        <location evidence="4">Cytoplasm</location>
    </subcellularLocation>
</comment>
<dbReference type="EMBL" id="MFFT01000042">
    <property type="protein sequence ID" value="OGF22626.1"/>
    <property type="molecule type" value="Genomic_DNA"/>
</dbReference>
<feature type="modified residue" description="N5-methylglutamine" evidence="4">
    <location>
        <position position="233"/>
    </location>
</feature>
<dbReference type="SMART" id="SM00937">
    <property type="entry name" value="PCRF"/>
    <property type="match status" value="1"/>
</dbReference>
<evidence type="ECO:0000256" key="2">
    <source>
        <dbReference type="ARBA" id="ARBA00022481"/>
    </source>
</evidence>
<dbReference type="PANTHER" id="PTHR43116:SF3">
    <property type="entry name" value="CLASS I PEPTIDE CHAIN RELEASE FACTOR"/>
    <property type="match status" value="1"/>
</dbReference>
<feature type="coiled-coil region" evidence="6">
    <location>
        <begin position="262"/>
        <end position="289"/>
    </location>
</feature>
<dbReference type="GO" id="GO:0016149">
    <property type="term" value="F:translation release factor activity, codon specific"/>
    <property type="evidence" value="ECO:0007669"/>
    <property type="project" value="UniProtKB-UniRule"/>
</dbReference>
<dbReference type="Proteomes" id="UP000176877">
    <property type="component" value="Unassembled WGS sequence"/>
</dbReference>
<comment type="caution">
    <text evidence="8">The sequence shown here is derived from an EMBL/GenBank/DDBJ whole genome shotgun (WGS) entry which is preliminary data.</text>
</comment>
<dbReference type="InterPro" id="IPR005139">
    <property type="entry name" value="PCRF"/>
</dbReference>